<feature type="region of interest" description="Disordered" evidence="1">
    <location>
        <begin position="46"/>
        <end position="75"/>
    </location>
</feature>
<dbReference type="Proteomes" id="UP000498740">
    <property type="component" value="Unassembled WGS sequence"/>
</dbReference>
<sequence length="75" mass="7844">MSISRWRFLLRKPQAALEGIEVSAPLCLMGNVKQCVEGGVTLDRGGLGTGGGRCSRARTGEGAGKEASIARRSDP</sequence>
<evidence type="ECO:0000313" key="2">
    <source>
        <dbReference type="EMBL" id="GFN07990.1"/>
    </source>
</evidence>
<proteinExistence type="predicted"/>
<dbReference type="AlphaFoldDB" id="A0A7J0CZS0"/>
<evidence type="ECO:0000256" key="1">
    <source>
        <dbReference type="SAM" id="MobiDB-lite"/>
    </source>
</evidence>
<organism evidence="2 3">
    <name type="scientific">Streptomyces microflavus</name>
    <name type="common">Streptomyces lipmanii</name>
    <dbReference type="NCBI Taxonomy" id="1919"/>
    <lineage>
        <taxon>Bacteria</taxon>
        <taxon>Bacillati</taxon>
        <taxon>Actinomycetota</taxon>
        <taxon>Actinomycetes</taxon>
        <taxon>Kitasatosporales</taxon>
        <taxon>Streptomycetaceae</taxon>
        <taxon>Streptomyces</taxon>
    </lineage>
</organism>
<accession>A0A7J0CZS0</accession>
<gene>
    <name evidence="2" type="ORF">Smic_65460</name>
</gene>
<comment type="caution">
    <text evidence="2">The sequence shown here is derived from an EMBL/GenBank/DDBJ whole genome shotgun (WGS) entry which is preliminary data.</text>
</comment>
<dbReference type="EMBL" id="BLWD01000001">
    <property type="protein sequence ID" value="GFN07990.1"/>
    <property type="molecule type" value="Genomic_DNA"/>
</dbReference>
<reference evidence="2 3" key="1">
    <citation type="submission" date="2020-05" db="EMBL/GenBank/DDBJ databases">
        <title>Whole genome shotgun sequence of Streptomyces microflavus NBRC 13062.</title>
        <authorList>
            <person name="Komaki H."/>
            <person name="Tamura T."/>
        </authorList>
    </citation>
    <scope>NUCLEOTIDE SEQUENCE [LARGE SCALE GENOMIC DNA]</scope>
    <source>
        <strain evidence="2 3">NBRC 13062</strain>
    </source>
</reference>
<name>A0A7J0CZS0_STRMI</name>
<protein>
    <submittedName>
        <fullName evidence="2">Uncharacterized protein</fullName>
    </submittedName>
</protein>
<evidence type="ECO:0000313" key="3">
    <source>
        <dbReference type="Proteomes" id="UP000498740"/>
    </source>
</evidence>